<dbReference type="InterPro" id="IPR001387">
    <property type="entry name" value="Cro/C1-type_HTH"/>
</dbReference>
<dbReference type="SUPFAM" id="SSF47413">
    <property type="entry name" value="lambda repressor-like DNA-binding domains"/>
    <property type="match status" value="1"/>
</dbReference>
<comment type="caution">
    <text evidence="2">The sequence shown here is derived from an EMBL/GenBank/DDBJ whole genome shotgun (WGS) entry which is preliminary data.</text>
</comment>
<proteinExistence type="predicted"/>
<dbReference type="InterPro" id="IPR010982">
    <property type="entry name" value="Lambda_DNA-bd_dom_sf"/>
</dbReference>
<keyword evidence="3" id="KW-1185">Reference proteome</keyword>
<dbReference type="SMART" id="SM00530">
    <property type="entry name" value="HTH_XRE"/>
    <property type="match status" value="1"/>
</dbReference>
<dbReference type="Proteomes" id="UP001552594">
    <property type="component" value="Unassembled WGS sequence"/>
</dbReference>
<dbReference type="Pfam" id="PF13560">
    <property type="entry name" value="HTH_31"/>
    <property type="match status" value="1"/>
</dbReference>
<evidence type="ECO:0000259" key="1">
    <source>
        <dbReference type="PROSITE" id="PS50943"/>
    </source>
</evidence>
<dbReference type="RefSeq" id="WP_109282396.1">
    <property type="nucleotide sequence ID" value="NZ_JBFAUK010000018.1"/>
</dbReference>
<dbReference type="EMBL" id="JBFAUK010000018">
    <property type="protein sequence ID" value="MEV5509061.1"/>
    <property type="molecule type" value="Genomic_DNA"/>
</dbReference>
<protein>
    <submittedName>
        <fullName evidence="2">Helix-turn-helix transcriptional regulator</fullName>
    </submittedName>
</protein>
<name>A0ABV3K1N0_STRON</name>
<feature type="domain" description="HTH cro/C1-type" evidence="1">
    <location>
        <begin position="14"/>
        <end position="70"/>
    </location>
</feature>
<dbReference type="PROSITE" id="PS50943">
    <property type="entry name" value="HTH_CROC1"/>
    <property type="match status" value="1"/>
</dbReference>
<reference evidence="2 3" key="1">
    <citation type="submission" date="2024-06" db="EMBL/GenBank/DDBJ databases">
        <title>The Natural Products Discovery Center: Release of the First 8490 Sequenced Strains for Exploring Actinobacteria Biosynthetic Diversity.</title>
        <authorList>
            <person name="Kalkreuter E."/>
            <person name="Kautsar S.A."/>
            <person name="Yang D."/>
            <person name="Bader C.D."/>
            <person name="Teijaro C.N."/>
            <person name="Fluegel L."/>
            <person name="Davis C.M."/>
            <person name="Simpson J.R."/>
            <person name="Lauterbach L."/>
            <person name="Steele A.D."/>
            <person name="Gui C."/>
            <person name="Meng S."/>
            <person name="Li G."/>
            <person name="Viehrig K."/>
            <person name="Ye F."/>
            <person name="Su P."/>
            <person name="Kiefer A.F."/>
            <person name="Nichols A."/>
            <person name="Cepeda A.J."/>
            <person name="Yan W."/>
            <person name="Fan B."/>
            <person name="Jiang Y."/>
            <person name="Adhikari A."/>
            <person name="Zheng C.-J."/>
            <person name="Schuster L."/>
            <person name="Cowan T.M."/>
            <person name="Smanski M.J."/>
            <person name="Chevrette M.G."/>
            <person name="De Carvalho L.P.S."/>
            <person name="Shen B."/>
        </authorList>
    </citation>
    <scope>NUCLEOTIDE SEQUENCE [LARGE SCALE GENOMIC DNA]</scope>
    <source>
        <strain evidence="2 3">NPDC052347</strain>
    </source>
</reference>
<evidence type="ECO:0000313" key="3">
    <source>
        <dbReference type="Proteomes" id="UP001552594"/>
    </source>
</evidence>
<dbReference type="CDD" id="cd00093">
    <property type="entry name" value="HTH_XRE"/>
    <property type="match status" value="1"/>
</dbReference>
<dbReference type="Gene3D" id="1.10.260.40">
    <property type="entry name" value="lambda repressor-like DNA-binding domains"/>
    <property type="match status" value="1"/>
</dbReference>
<evidence type="ECO:0000313" key="2">
    <source>
        <dbReference type="EMBL" id="MEV5509061.1"/>
    </source>
</evidence>
<organism evidence="2 3">
    <name type="scientific">Streptomyces orinoci</name>
    <name type="common">Streptoverticillium orinoci</name>
    <dbReference type="NCBI Taxonomy" id="67339"/>
    <lineage>
        <taxon>Bacteria</taxon>
        <taxon>Bacillati</taxon>
        <taxon>Actinomycetota</taxon>
        <taxon>Actinomycetes</taxon>
        <taxon>Kitasatosporales</taxon>
        <taxon>Streptomycetaceae</taxon>
        <taxon>Streptomyces</taxon>
    </lineage>
</organism>
<gene>
    <name evidence="2" type="ORF">AB0L16_21940</name>
</gene>
<accession>A0ABV3K1N0</accession>
<sequence length="410" mass="45141">MNSYAYDFTTGDRIKLYRQRKGLSQAALAGLIGRSEDWVSKVERGVIPVDKLSVLLDLARVLDIRELAELTGRNVTFAANGSAEHESVPAIRHALTSISSHLGGSLPGTPLAPDELRRRIDDAWHAYEHEVNRYALVGPQLPQLLAEAQHTWRNVVGPDEEVVARAVISLYHLLQVYLRRVGERTLSRVAADRALQLADQIGDPVLLGASAWNMCSVLTSSGDVTESADLARAAIEATTPGDDATPELLSVHGALHLAAAVATMRDSRAAAAWDLLHEADHVARRAGTDRNDWRTSFGPTNVAMHGVHLAGEEGDATEALRLADHVDDDNPVLPLERRTRYLVEVMNANRLKQDDYATLYMIGRIRKTSPEEVKFFPLVREAVRDLLKRERPSYRAELRDHAAHVGVLAG</sequence>